<feature type="DNA-binding region" description="Homeobox" evidence="4">
    <location>
        <begin position="333"/>
        <end position="395"/>
    </location>
</feature>
<accession>A0A9P4UR83</accession>
<feature type="compositionally biased region" description="Basic and acidic residues" evidence="5">
    <location>
        <begin position="1"/>
        <end position="11"/>
    </location>
</feature>
<dbReference type="SUPFAM" id="SSF46689">
    <property type="entry name" value="Homeodomain-like"/>
    <property type="match status" value="1"/>
</dbReference>
<feature type="compositionally biased region" description="Polar residues" evidence="5">
    <location>
        <begin position="25"/>
        <end position="34"/>
    </location>
</feature>
<feature type="region of interest" description="Disordered" evidence="5">
    <location>
        <begin position="1"/>
        <end position="158"/>
    </location>
</feature>
<dbReference type="GO" id="GO:0005634">
    <property type="term" value="C:nucleus"/>
    <property type="evidence" value="ECO:0007669"/>
    <property type="project" value="UniProtKB-SubCell"/>
</dbReference>
<feature type="domain" description="Homeobox" evidence="6">
    <location>
        <begin position="331"/>
        <end position="394"/>
    </location>
</feature>
<dbReference type="InterPro" id="IPR008422">
    <property type="entry name" value="KN_HD"/>
</dbReference>
<organism evidence="7 8">
    <name type="scientific">Polychaeton citri CBS 116435</name>
    <dbReference type="NCBI Taxonomy" id="1314669"/>
    <lineage>
        <taxon>Eukaryota</taxon>
        <taxon>Fungi</taxon>
        <taxon>Dikarya</taxon>
        <taxon>Ascomycota</taxon>
        <taxon>Pezizomycotina</taxon>
        <taxon>Dothideomycetes</taxon>
        <taxon>Dothideomycetidae</taxon>
        <taxon>Capnodiales</taxon>
        <taxon>Capnodiaceae</taxon>
        <taxon>Polychaeton</taxon>
    </lineage>
</organism>
<evidence type="ECO:0000313" key="8">
    <source>
        <dbReference type="Proteomes" id="UP000799441"/>
    </source>
</evidence>
<evidence type="ECO:0000256" key="3">
    <source>
        <dbReference type="ARBA" id="ARBA00023242"/>
    </source>
</evidence>
<sequence length="410" mass="45850">MDGLALRDSRYARSRLLTPEASRASDASNGSQSPDDCPRRTLPSTDQLEKSIQYGAMDSRFRMRDYGREPHSPPYSRNDASKPSLPPLKSVLGSEMVSPPATPSMQDTPIQPSPQEPAFMANYKPAAFYPNKKPRTDPRMESEIHTSPAYQAATTDARGPGYRMGLNTDLPSAASDAGSRRTSLPYHSQPGRGTIYSPREQPLSKSALVTGQSSDNSAYGGGIPTLPTAIPNPHANAIQASESLQRDYYPSRRSSNAGYNTYDRYVSSIASPTMSPARHSYHPRSAAALAPTSCAEEIRRYEHLDRRANPDGYGRGEDSPFFMPNHYEYQHGKARKRSNLPKQSTEIMKTWFDQNIHNPYPSEEQKQFFSSATGISLTQVSNWFINHRRRCPELRDRRDRTRIGDRDIEV</sequence>
<dbReference type="EMBL" id="MU003768">
    <property type="protein sequence ID" value="KAF2725337.1"/>
    <property type="molecule type" value="Genomic_DNA"/>
</dbReference>
<evidence type="ECO:0000256" key="2">
    <source>
        <dbReference type="ARBA" id="ARBA00023155"/>
    </source>
</evidence>
<dbReference type="InterPro" id="IPR050224">
    <property type="entry name" value="TALE_homeobox"/>
</dbReference>
<keyword evidence="3 4" id="KW-0539">Nucleus</keyword>
<feature type="region of interest" description="Disordered" evidence="5">
    <location>
        <begin position="171"/>
        <end position="199"/>
    </location>
</feature>
<dbReference type="CDD" id="cd00086">
    <property type="entry name" value="homeodomain"/>
    <property type="match status" value="1"/>
</dbReference>
<dbReference type="GO" id="GO:0003677">
    <property type="term" value="F:DNA binding"/>
    <property type="evidence" value="ECO:0007669"/>
    <property type="project" value="UniProtKB-UniRule"/>
</dbReference>
<reference evidence="7" key="1">
    <citation type="journal article" date="2020" name="Stud. Mycol.">
        <title>101 Dothideomycetes genomes: a test case for predicting lifestyles and emergence of pathogens.</title>
        <authorList>
            <person name="Haridas S."/>
            <person name="Albert R."/>
            <person name="Binder M."/>
            <person name="Bloem J."/>
            <person name="Labutti K."/>
            <person name="Salamov A."/>
            <person name="Andreopoulos B."/>
            <person name="Baker S."/>
            <person name="Barry K."/>
            <person name="Bills G."/>
            <person name="Bluhm B."/>
            <person name="Cannon C."/>
            <person name="Castanera R."/>
            <person name="Culley D."/>
            <person name="Daum C."/>
            <person name="Ezra D."/>
            <person name="Gonzalez J."/>
            <person name="Henrissat B."/>
            <person name="Kuo A."/>
            <person name="Liang C."/>
            <person name="Lipzen A."/>
            <person name="Lutzoni F."/>
            <person name="Magnuson J."/>
            <person name="Mondo S."/>
            <person name="Nolan M."/>
            <person name="Ohm R."/>
            <person name="Pangilinan J."/>
            <person name="Park H.-J."/>
            <person name="Ramirez L."/>
            <person name="Alfaro M."/>
            <person name="Sun H."/>
            <person name="Tritt A."/>
            <person name="Yoshinaga Y."/>
            <person name="Zwiers L.-H."/>
            <person name="Turgeon B."/>
            <person name="Goodwin S."/>
            <person name="Spatafora J."/>
            <person name="Crous P."/>
            <person name="Grigoriev I."/>
        </authorList>
    </citation>
    <scope>NUCLEOTIDE SEQUENCE</scope>
    <source>
        <strain evidence="7">CBS 116435</strain>
    </source>
</reference>
<evidence type="ECO:0000259" key="6">
    <source>
        <dbReference type="PROSITE" id="PS50071"/>
    </source>
</evidence>
<evidence type="ECO:0000313" key="7">
    <source>
        <dbReference type="EMBL" id="KAF2725337.1"/>
    </source>
</evidence>
<dbReference type="AlphaFoldDB" id="A0A9P4UR83"/>
<comment type="subcellular location">
    <subcellularLocation>
        <location evidence="4">Nucleus</location>
    </subcellularLocation>
</comment>
<dbReference type="Pfam" id="PF05920">
    <property type="entry name" value="Homeobox_KN"/>
    <property type="match status" value="1"/>
</dbReference>
<dbReference type="PANTHER" id="PTHR11850">
    <property type="entry name" value="HOMEOBOX PROTEIN TRANSCRIPTION FACTORS"/>
    <property type="match status" value="1"/>
</dbReference>
<keyword evidence="2 4" id="KW-0371">Homeobox</keyword>
<dbReference type="OrthoDB" id="10056939at2759"/>
<keyword evidence="1 4" id="KW-0238">DNA-binding</keyword>
<evidence type="ECO:0000256" key="5">
    <source>
        <dbReference type="SAM" id="MobiDB-lite"/>
    </source>
</evidence>
<dbReference type="InterPro" id="IPR009057">
    <property type="entry name" value="Homeodomain-like_sf"/>
</dbReference>
<protein>
    <recommendedName>
        <fullName evidence="6">Homeobox domain-containing protein</fullName>
    </recommendedName>
</protein>
<dbReference type="Proteomes" id="UP000799441">
    <property type="component" value="Unassembled WGS sequence"/>
</dbReference>
<dbReference type="SMART" id="SM00389">
    <property type="entry name" value="HOX"/>
    <property type="match status" value="1"/>
</dbReference>
<evidence type="ECO:0000256" key="4">
    <source>
        <dbReference type="PROSITE-ProRule" id="PRU00108"/>
    </source>
</evidence>
<feature type="compositionally biased region" description="Basic and acidic residues" evidence="5">
    <location>
        <begin position="59"/>
        <end position="71"/>
    </location>
</feature>
<gene>
    <name evidence="7" type="ORF">K431DRAFT_100887</name>
</gene>
<comment type="caution">
    <text evidence="7">The sequence shown here is derived from an EMBL/GenBank/DDBJ whole genome shotgun (WGS) entry which is preliminary data.</text>
</comment>
<evidence type="ECO:0000256" key="1">
    <source>
        <dbReference type="ARBA" id="ARBA00023125"/>
    </source>
</evidence>
<dbReference type="InterPro" id="IPR001356">
    <property type="entry name" value="HD"/>
</dbReference>
<keyword evidence="8" id="KW-1185">Reference proteome</keyword>
<proteinExistence type="predicted"/>
<feature type="compositionally biased region" description="Basic and acidic residues" evidence="5">
    <location>
        <begin position="134"/>
        <end position="144"/>
    </location>
</feature>
<dbReference type="GO" id="GO:0006355">
    <property type="term" value="P:regulation of DNA-templated transcription"/>
    <property type="evidence" value="ECO:0007669"/>
    <property type="project" value="InterPro"/>
</dbReference>
<name>A0A9P4UR83_9PEZI</name>
<dbReference type="Gene3D" id="1.10.10.60">
    <property type="entry name" value="Homeodomain-like"/>
    <property type="match status" value="1"/>
</dbReference>
<dbReference type="PROSITE" id="PS50071">
    <property type="entry name" value="HOMEOBOX_2"/>
    <property type="match status" value="1"/>
</dbReference>